<feature type="region of interest" description="Disordered" evidence="1">
    <location>
        <begin position="1"/>
        <end position="66"/>
    </location>
</feature>
<dbReference type="Proteomes" id="UP000190648">
    <property type="component" value="Unassembled WGS sequence"/>
</dbReference>
<organism evidence="2 3">
    <name type="scientific">Patagioenas fasciata monilis</name>
    <dbReference type="NCBI Taxonomy" id="372326"/>
    <lineage>
        <taxon>Eukaryota</taxon>
        <taxon>Metazoa</taxon>
        <taxon>Chordata</taxon>
        <taxon>Craniata</taxon>
        <taxon>Vertebrata</taxon>
        <taxon>Euteleostomi</taxon>
        <taxon>Archelosauria</taxon>
        <taxon>Archosauria</taxon>
        <taxon>Dinosauria</taxon>
        <taxon>Saurischia</taxon>
        <taxon>Theropoda</taxon>
        <taxon>Coelurosauria</taxon>
        <taxon>Aves</taxon>
        <taxon>Neognathae</taxon>
        <taxon>Neoaves</taxon>
        <taxon>Columbimorphae</taxon>
        <taxon>Columbiformes</taxon>
        <taxon>Columbidae</taxon>
        <taxon>Patagioenas</taxon>
    </lineage>
</organism>
<reference evidence="2 3" key="1">
    <citation type="submission" date="2016-02" db="EMBL/GenBank/DDBJ databases">
        <title>Band-tailed pigeon sequencing and assembly.</title>
        <authorList>
            <person name="Soares A.E."/>
            <person name="Novak B.J."/>
            <person name="Rice E.S."/>
            <person name="O'Connell B."/>
            <person name="Chang D."/>
            <person name="Weber S."/>
            <person name="Shapiro B."/>
        </authorList>
    </citation>
    <scope>NUCLEOTIDE SEQUENCE [LARGE SCALE GENOMIC DNA]</scope>
    <source>
        <strain evidence="2">BTP2013</strain>
        <tissue evidence="2">Blood</tissue>
    </source>
</reference>
<evidence type="ECO:0000313" key="2">
    <source>
        <dbReference type="EMBL" id="OPJ72312.1"/>
    </source>
</evidence>
<name>A0A1V4JJE9_PATFA</name>
<proteinExistence type="predicted"/>
<gene>
    <name evidence="2" type="ORF">AV530_018763</name>
</gene>
<dbReference type="EMBL" id="LSYS01007194">
    <property type="protein sequence ID" value="OPJ72312.1"/>
    <property type="molecule type" value="Genomic_DNA"/>
</dbReference>
<evidence type="ECO:0000313" key="3">
    <source>
        <dbReference type="Proteomes" id="UP000190648"/>
    </source>
</evidence>
<keyword evidence="3" id="KW-1185">Reference proteome</keyword>
<comment type="caution">
    <text evidence="2">The sequence shown here is derived from an EMBL/GenBank/DDBJ whole genome shotgun (WGS) entry which is preliminary data.</text>
</comment>
<sequence>MRAALRRARGCPQPWGRAPQPGTPRRRPGGAPEASSPLPERFPRARRTAGVRASPQTGGERHVKSYSRISEMCQSLPAKKEELFI</sequence>
<protein>
    <submittedName>
        <fullName evidence="2">Uncharacterized protein</fullName>
    </submittedName>
</protein>
<dbReference type="AlphaFoldDB" id="A0A1V4JJE9"/>
<accession>A0A1V4JJE9</accession>
<evidence type="ECO:0000256" key="1">
    <source>
        <dbReference type="SAM" id="MobiDB-lite"/>
    </source>
</evidence>